<evidence type="ECO:0000256" key="4">
    <source>
        <dbReference type="ARBA" id="ARBA00022968"/>
    </source>
</evidence>
<protein>
    <recommendedName>
        <fullName evidence="11">Sulfotransferase</fullName>
    </recommendedName>
</protein>
<comment type="caution">
    <text evidence="9">The sequence shown here is derived from an EMBL/GenBank/DDBJ whole genome shotgun (WGS) entry which is preliminary data.</text>
</comment>
<keyword evidence="7" id="KW-0472">Membrane</keyword>
<evidence type="ECO:0000256" key="3">
    <source>
        <dbReference type="ARBA" id="ARBA00022692"/>
    </source>
</evidence>
<gene>
    <name evidence="9" type="ORF">CYMTET_29608</name>
</gene>
<evidence type="ECO:0000256" key="6">
    <source>
        <dbReference type="ARBA" id="ARBA00023034"/>
    </source>
</evidence>
<dbReference type="GO" id="GO:0008146">
    <property type="term" value="F:sulfotransferase activity"/>
    <property type="evidence" value="ECO:0007669"/>
    <property type="project" value="InterPro"/>
</dbReference>
<dbReference type="InterPro" id="IPR027417">
    <property type="entry name" value="P-loop_NTPase"/>
</dbReference>
<name>A0AAE0KUR2_9CHLO</name>
<evidence type="ECO:0000313" key="10">
    <source>
        <dbReference type="Proteomes" id="UP001190700"/>
    </source>
</evidence>
<dbReference type="EMBL" id="LGRX02016857">
    <property type="protein sequence ID" value="KAK3261483.1"/>
    <property type="molecule type" value="Genomic_DNA"/>
</dbReference>
<comment type="subcellular location">
    <subcellularLocation>
        <location evidence="1">Golgi apparatus membrane</location>
        <topology evidence="1">Single-pass type II membrane protein</topology>
    </subcellularLocation>
</comment>
<keyword evidence="2" id="KW-0808">Transferase</keyword>
<accession>A0AAE0KUR2</accession>
<keyword evidence="5" id="KW-1133">Transmembrane helix</keyword>
<dbReference type="PANTHER" id="PTHR12129:SF15">
    <property type="entry name" value="URONYL 2-SULFOTRANSFERASE"/>
    <property type="match status" value="1"/>
</dbReference>
<evidence type="ECO:0000256" key="7">
    <source>
        <dbReference type="ARBA" id="ARBA00023136"/>
    </source>
</evidence>
<keyword evidence="4" id="KW-0735">Signal-anchor</keyword>
<proteinExistence type="predicted"/>
<dbReference type="InterPro" id="IPR007734">
    <property type="entry name" value="Heparan_SO4_2-O-STrfase"/>
</dbReference>
<dbReference type="PANTHER" id="PTHR12129">
    <property type="entry name" value="HEPARAN SULFATE 2-O-SULFOTRANSFERASE"/>
    <property type="match status" value="1"/>
</dbReference>
<organism evidence="9 10">
    <name type="scientific">Cymbomonas tetramitiformis</name>
    <dbReference type="NCBI Taxonomy" id="36881"/>
    <lineage>
        <taxon>Eukaryota</taxon>
        <taxon>Viridiplantae</taxon>
        <taxon>Chlorophyta</taxon>
        <taxon>Pyramimonadophyceae</taxon>
        <taxon>Pyramimonadales</taxon>
        <taxon>Pyramimonadaceae</taxon>
        <taxon>Cymbomonas</taxon>
    </lineage>
</organism>
<keyword evidence="8" id="KW-0325">Glycoprotein</keyword>
<keyword evidence="3" id="KW-0812">Transmembrane</keyword>
<evidence type="ECO:0008006" key="11">
    <source>
        <dbReference type="Google" id="ProtNLM"/>
    </source>
</evidence>
<evidence type="ECO:0000256" key="5">
    <source>
        <dbReference type="ARBA" id="ARBA00022989"/>
    </source>
</evidence>
<sequence length="191" mass="22570">MHTILQALSRLNKFHYARVNVRGMFQNIRTEARAIAALRRPAVHVNHQHFIHPRDIQRFARIEAKCVKYINMVREPIERARSNFDFMRRLRERTSDACNCRGRLYDRCIEEAKIQNCTKNLNLPSVAAYFLGHKAYASYSRERDSGSSCTHQRQLEAVEMMKTTIKDHYTFVGTLENFVNSIERETYTERK</sequence>
<evidence type="ECO:0000256" key="2">
    <source>
        <dbReference type="ARBA" id="ARBA00022679"/>
    </source>
</evidence>
<evidence type="ECO:0000256" key="1">
    <source>
        <dbReference type="ARBA" id="ARBA00004323"/>
    </source>
</evidence>
<evidence type="ECO:0000256" key="8">
    <source>
        <dbReference type="ARBA" id="ARBA00023180"/>
    </source>
</evidence>
<evidence type="ECO:0000313" key="9">
    <source>
        <dbReference type="EMBL" id="KAK3261483.1"/>
    </source>
</evidence>
<reference evidence="9 10" key="1">
    <citation type="journal article" date="2015" name="Genome Biol. Evol.">
        <title>Comparative Genomics of a Bacterivorous Green Alga Reveals Evolutionary Causalities and Consequences of Phago-Mixotrophic Mode of Nutrition.</title>
        <authorList>
            <person name="Burns J.A."/>
            <person name="Paasch A."/>
            <person name="Narechania A."/>
            <person name="Kim E."/>
        </authorList>
    </citation>
    <scope>NUCLEOTIDE SEQUENCE [LARGE SCALE GENOMIC DNA]</scope>
    <source>
        <strain evidence="9 10">PLY_AMNH</strain>
    </source>
</reference>
<dbReference type="Proteomes" id="UP001190700">
    <property type="component" value="Unassembled WGS sequence"/>
</dbReference>
<dbReference type="AlphaFoldDB" id="A0AAE0KUR2"/>
<dbReference type="Gene3D" id="3.40.50.300">
    <property type="entry name" value="P-loop containing nucleotide triphosphate hydrolases"/>
    <property type="match status" value="1"/>
</dbReference>
<keyword evidence="6" id="KW-0333">Golgi apparatus</keyword>
<keyword evidence="10" id="KW-1185">Reference proteome</keyword>
<dbReference type="GO" id="GO:0000139">
    <property type="term" value="C:Golgi membrane"/>
    <property type="evidence" value="ECO:0007669"/>
    <property type="project" value="UniProtKB-SubCell"/>
</dbReference>